<organism evidence="2">
    <name type="scientific">Zooxanthella nutricula</name>
    <dbReference type="NCBI Taxonomy" id="1333877"/>
    <lineage>
        <taxon>Eukaryota</taxon>
        <taxon>Sar</taxon>
        <taxon>Alveolata</taxon>
        <taxon>Dinophyceae</taxon>
        <taxon>Peridiniales</taxon>
        <taxon>Peridiniales incertae sedis</taxon>
        <taxon>Zooxanthella</taxon>
    </lineage>
</organism>
<feature type="compositionally biased region" description="Low complexity" evidence="1">
    <location>
        <begin position="69"/>
        <end position="88"/>
    </location>
</feature>
<feature type="compositionally biased region" description="Basic residues" evidence="1">
    <location>
        <begin position="1"/>
        <end position="13"/>
    </location>
</feature>
<feature type="compositionally biased region" description="Polar residues" evidence="1">
    <location>
        <begin position="89"/>
        <end position="99"/>
    </location>
</feature>
<evidence type="ECO:0000313" key="2">
    <source>
        <dbReference type="EMBL" id="CAD9647084.1"/>
    </source>
</evidence>
<dbReference type="Gene3D" id="1.25.40.10">
    <property type="entry name" value="Tetratricopeptide repeat domain"/>
    <property type="match status" value="1"/>
</dbReference>
<accession>A0A7S2VSU8</accession>
<reference evidence="2" key="1">
    <citation type="submission" date="2021-01" db="EMBL/GenBank/DDBJ databases">
        <authorList>
            <person name="Corre E."/>
            <person name="Pelletier E."/>
            <person name="Niang G."/>
            <person name="Scheremetjew M."/>
            <person name="Finn R."/>
            <person name="Kale V."/>
            <person name="Holt S."/>
            <person name="Cochrane G."/>
            <person name="Meng A."/>
            <person name="Brown T."/>
            <person name="Cohen L."/>
        </authorList>
    </citation>
    <scope>NUCLEOTIDE SEQUENCE</scope>
    <source>
        <strain evidence="2">RCC3387</strain>
    </source>
</reference>
<gene>
    <name evidence="2" type="ORF">BRAN1462_LOCUS64906</name>
</gene>
<dbReference type="EMBL" id="HBGW01102696">
    <property type="protein sequence ID" value="CAD9647084.1"/>
    <property type="molecule type" value="Transcribed_RNA"/>
</dbReference>
<feature type="compositionally biased region" description="Low complexity" evidence="1">
    <location>
        <begin position="25"/>
        <end position="38"/>
    </location>
</feature>
<name>A0A7S2VSU8_9DINO</name>
<proteinExistence type="predicted"/>
<protein>
    <recommendedName>
        <fullName evidence="3">MalT-like TPR region domain-containing protein</fullName>
    </recommendedName>
</protein>
<feature type="region of interest" description="Disordered" evidence="1">
    <location>
        <begin position="1"/>
        <end position="102"/>
    </location>
</feature>
<sequence length="710" mass="78378">MSRYMHKAKHLFGHGKASADEADAPQPSVDSPQSSSPQGRGQALSADSPHESSPGDASSPECRLKPGQTLSSASTTTGSASSLRTLGTFSSHSRQSTGIGSLGLRRRQGKVLRLAPSVHFLSTEFLEEVERAGLSRDSTIHEIEPTVIRGRGADAACPRDGRLGAAYVDTLEGPDSVGTASFMLSYTWGYKVGEIVDSLVAYCARRGLDPKRTYVWLCCVCINQHRVQEAHLRGETVSFEEFAEEFSSRVRSIGHVLALMGEWRSPMYITRAWCIYELYMATVLGCKLDILMPPAASDDLVRTMREDGRDMDALWQALEKVDVLKAEASVASDKENILCHVEQNVGSSRLNQRVREKLQLWYVDSALEHMEAIQQEAATSVSCEALGRAAVQFAFLLFELGHMDRAKGLLQTWIERMQLYKCSSYSPICAHLHGLLGFCQANVGETERARENMDFAIAWLERNDSVNTDIGADVFHFDSFVLSMEGDLRGAQARAAQAYRMYESVGRRSSRQGVAMLVHLNVLNVRLGELPEADRYFSEAVRFFAESRGRSPCIAMLLSTLAYACAKLGEHSRALEMVATARDMLEQTGTLEAMVGARAMTMSAFVKSEARDLAGAEADALQAVKTFTDAERHGHPVSFMSTQSRLLLAHIKAQSGDHRGSKALRKSVRRSGRLSVKDPVYFLAPAEYYEEKSRRRHLRPLSRLVAPCSA</sequence>
<dbReference type="AlphaFoldDB" id="A0A7S2VSU8"/>
<evidence type="ECO:0008006" key="3">
    <source>
        <dbReference type="Google" id="ProtNLM"/>
    </source>
</evidence>
<dbReference type="InterPro" id="IPR011990">
    <property type="entry name" value="TPR-like_helical_dom_sf"/>
</dbReference>
<dbReference type="SUPFAM" id="SSF48452">
    <property type="entry name" value="TPR-like"/>
    <property type="match status" value="1"/>
</dbReference>
<evidence type="ECO:0000256" key="1">
    <source>
        <dbReference type="SAM" id="MobiDB-lite"/>
    </source>
</evidence>